<reference evidence="1" key="1">
    <citation type="journal article" date="2022" name="Plant J.">
        <title>Strategies of tolerance reflected in two North American maple genomes.</title>
        <authorList>
            <person name="McEvoy S.L."/>
            <person name="Sezen U.U."/>
            <person name="Trouern-Trend A."/>
            <person name="McMahon S.M."/>
            <person name="Schaberg P.G."/>
            <person name="Yang J."/>
            <person name="Wegrzyn J.L."/>
            <person name="Swenson N.G."/>
        </authorList>
    </citation>
    <scope>NUCLEOTIDE SEQUENCE</scope>
    <source>
        <strain evidence="1">91603</strain>
    </source>
</reference>
<reference evidence="1" key="2">
    <citation type="submission" date="2023-02" db="EMBL/GenBank/DDBJ databases">
        <authorList>
            <person name="Swenson N.G."/>
            <person name="Wegrzyn J.L."/>
            <person name="Mcevoy S.L."/>
        </authorList>
    </citation>
    <scope>NUCLEOTIDE SEQUENCE</scope>
    <source>
        <strain evidence="1">91603</strain>
        <tissue evidence="1">Leaf</tissue>
    </source>
</reference>
<keyword evidence="2" id="KW-1185">Reference proteome</keyword>
<evidence type="ECO:0000313" key="1">
    <source>
        <dbReference type="EMBL" id="KAI9195395.1"/>
    </source>
</evidence>
<protein>
    <recommendedName>
        <fullName evidence="3">Retrovirus-related Pol polyprotein from transposon TNT 1-94</fullName>
    </recommendedName>
</protein>
<evidence type="ECO:0008006" key="3">
    <source>
        <dbReference type="Google" id="ProtNLM"/>
    </source>
</evidence>
<proteinExistence type="predicted"/>
<dbReference type="Pfam" id="PF14223">
    <property type="entry name" value="Retrotran_gag_2"/>
    <property type="match status" value="1"/>
</dbReference>
<dbReference type="EMBL" id="JAJSOW010000003">
    <property type="protein sequence ID" value="KAI9195395.1"/>
    <property type="molecule type" value="Genomic_DNA"/>
</dbReference>
<organism evidence="1 2">
    <name type="scientific">Acer negundo</name>
    <name type="common">Box elder</name>
    <dbReference type="NCBI Taxonomy" id="4023"/>
    <lineage>
        <taxon>Eukaryota</taxon>
        <taxon>Viridiplantae</taxon>
        <taxon>Streptophyta</taxon>
        <taxon>Embryophyta</taxon>
        <taxon>Tracheophyta</taxon>
        <taxon>Spermatophyta</taxon>
        <taxon>Magnoliopsida</taxon>
        <taxon>eudicotyledons</taxon>
        <taxon>Gunneridae</taxon>
        <taxon>Pentapetalae</taxon>
        <taxon>rosids</taxon>
        <taxon>malvids</taxon>
        <taxon>Sapindales</taxon>
        <taxon>Sapindaceae</taxon>
        <taxon>Hippocastanoideae</taxon>
        <taxon>Acereae</taxon>
        <taxon>Acer</taxon>
    </lineage>
</organism>
<dbReference type="AlphaFoldDB" id="A0AAD5JEC2"/>
<name>A0AAD5JEC2_ACENE</name>
<evidence type="ECO:0000313" key="2">
    <source>
        <dbReference type="Proteomes" id="UP001064489"/>
    </source>
</evidence>
<dbReference type="Proteomes" id="UP001064489">
    <property type="component" value="Chromosome 1"/>
</dbReference>
<sequence length="214" mass="23874">MGGGLVNVHGGMDHCWSMGTYEIEKWTGANLRCQKQVVASHYVAAAVVARWSQTVTQVEKPKDVSDEEWVVKRKPKDMTDAQWMVLDRKALGAIRLSLSKSVVFNIKSQETAADLMKALSNLYDQPSAARKVHLIKKLVNLKVSENQSFKEHLNVFNEVTDGLNSVSIVFDEEVLADIILGQMPESWSTTCQSIANSFGKEKLAFLQVVDMIMT</sequence>
<comment type="caution">
    <text evidence="1">The sequence shown here is derived from an EMBL/GenBank/DDBJ whole genome shotgun (WGS) entry which is preliminary data.</text>
</comment>
<gene>
    <name evidence="1" type="ORF">LWI28_014465</name>
</gene>
<accession>A0AAD5JEC2</accession>